<dbReference type="EMBL" id="WJBH02000010">
    <property type="protein sequence ID" value="KAI9552350.1"/>
    <property type="molecule type" value="Genomic_DNA"/>
</dbReference>
<dbReference type="Gene3D" id="1.20.1740.10">
    <property type="entry name" value="Amino acid/polyamine transporter I"/>
    <property type="match status" value="1"/>
</dbReference>
<evidence type="ECO:0000256" key="4">
    <source>
        <dbReference type="ARBA" id="ARBA00023136"/>
    </source>
</evidence>
<protein>
    <recommendedName>
        <fullName evidence="9">Y+L amino acid transporter 2</fullName>
    </recommendedName>
</protein>
<dbReference type="PIRSF" id="PIRSF006060">
    <property type="entry name" value="AA_transporter"/>
    <property type="match status" value="1"/>
</dbReference>
<comment type="caution">
    <text evidence="7">The sequence shown here is derived from an EMBL/GenBank/DDBJ whole genome shotgun (WGS) entry which is preliminary data.</text>
</comment>
<feature type="transmembrane region" description="Helical" evidence="6">
    <location>
        <begin position="33"/>
        <end position="53"/>
    </location>
</feature>
<sequence length="494" mass="53190">MTSHCNDEEVLPMASGRDGNGNTEKKIAMERRLGLVDGIAMIVGSIVGSGIFISPKGVLQSAGSAGLSIIVWASCGFISFVGAICYAELGTMINSSGGDYAYLGEAYGPLPAFLYLWAALLIIIPVSNAIIALAFANYILQPIWGTCSPSDSAVRLVAAFAVGVLAYINCCNMRWVAKLQTVFMAAKVIALGLVISTGCIAYFIQGESRGFQKPFENTTTDPSLIALSFYSGLFSFAGWNCLNFVAEEVREPHKNLPRAIFISMPIITIVYVMTNVAYLIVLTPEEILNSSAVAVTFGDHVYSSFTWVIQVLVAISALGTLHSSIFSSSRIFFVGARNGHLPGAIALISIGNLTPIPSILFMGGLTMIMLVITDVYVLINYTSFVEATFVAAAVGGMLWLRRKRPDVPRPIKVNLVYPIAFFVVSIFLVFFPVFSSPMEVVTAVGIIVTAIPVFYFCIARKSKPKWISSASSKCTVLCQKIFLAVPESIGEKTL</sequence>
<feature type="transmembrane region" description="Helical" evidence="6">
    <location>
        <begin position="440"/>
        <end position="458"/>
    </location>
</feature>
<name>A0AAD5KZ56_9CRUS</name>
<feature type="transmembrane region" description="Helical" evidence="6">
    <location>
        <begin position="65"/>
        <end position="87"/>
    </location>
</feature>
<keyword evidence="3 6" id="KW-1133">Transmembrane helix</keyword>
<dbReference type="GO" id="GO:0016020">
    <property type="term" value="C:membrane"/>
    <property type="evidence" value="ECO:0007669"/>
    <property type="project" value="UniProtKB-SubCell"/>
</dbReference>
<comment type="subcellular location">
    <subcellularLocation>
        <location evidence="1">Membrane</location>
        <topology evidence="1">Multi-pass membrane protein</topology>
    </subcellularLocation>
</comment>
<evidence type="ECO:0000256" key="6">
    <source>
        <dbReference type="SAM" id="Phobius"/>
    </source>
</evidence>
<gene>
    <name evidence="7" type="ORF">GHT06_022715</name>
</gene>
<feature type="transmembrane region" description="Helical" evidence="6">
    <location>
        <begin position="413"/>
        <end position="434"/>
    </location>
</feature>
<accession>A0AAD5KZ56</accession>
<evidence type="ECO:0008006" key="9">
    <source>
        <dbReference type="Google" id="ProtNLM"/>
    </source>
</evidence>
<keyword evidence="8" id="KW-1185">Reference proteome</keyword>
<dbReference type="AlphaFoldDB" id="A0AAD5KZ56"/>
<dbReference type="InterPro" id="IPR002293">
    <property type="entry name" value="AA/rel_permease1"/>
</dbReference>
<dbReference type="GO" id="GO:0015179">
    <property type="term" value="F:L-amino acid transmembrane transporter activity"/>
    <property type="evidence" value="ECO:0007669"/>
    <property type="project" value="TreeGrafter"/>
</dbReference>
<feature type="transmembrane region" description="Helical" evidence="6">
    <location>
        <begin position="258"/>
        <end position="281"/>
    </location>
</feature>
<feature type="transmembrane region" description="Helical" evidence="6">
    <location>
        <begin position="182"/>
        <end position="204"/>
    </location>
</feature>
<evidence type="ECO:0000313" key="8">
    <source>
        <dbReference type="Proteomes" id="UP000820818"/>
    </source>
</evidence>
<dbReference type="PANTHER" id="PTHR11785:SF240">
    <property type="entry name" value="LD25378P"/>
    <property type="match status" value="1"/>
</dbReference>
<evidence type="ECO:0000256" key="3">
    <source>
        <dbReference type="ARBA" id="ARBA00022989"/>
    </source>
</evidence>
<feature type="region of interest" description="Disordered" evidence="5">
    <location>
        <begin position="1"/>
        <end position="22"/>
    </location>
</feature>
<reference evidence="7 8" key="1">
    <citation type="submission" date="2022-05" db="EMBL/GenBank/DDBJ databases">
        <title>A multi-omics perspective on studying reproductive biology in Daphnia sinensis.</title>
        <authorList>
            <person name="Jia J."/>
        </authorList>
    </citation>
    <scope>NUCLEOTIDE SEQUENCE [LARGE SCALE GENOMIC DNA]</scope>
    <source>
        <strain evidence="7 8">WSL</strain>
    </source>
</reference>
<keyword evidence="4 6" id="KW-0472">Membrane</keyword>
<proteinExistence type="predicted"/>
<evidence type="ECO:0000313" key="7">
    <source>
        <dbReference type="EMBL" id="KAI9552350.1"/>
    </source>
</evidence>
<evidence type="ECO:0000256" key="2">
    <source>
        <dbReference type="ARBA" id="ARBA00022692"/>
    </source>
</evidence>
<evidence type="ECO:0000256" key="1">
    <source>
        <dbReference type="ARBA" id="ARBA00004141"/>
    </source>
</evidence>
<dbReference type="FunFam" id="1.20.1740.10:FF:000073">
    <property type="entry name" value="Y+L amino acid transporter"/>
    <property type="match status" value="1"/>
</dbReference>
<feature type="transmembrane region" description="Helical" evidence="6">
    <location>
        <begin position="378"/>
        <end position="401"/>
    </location>
</feature>
<organism evidence="7 8">
    <name type="scientific">Daphnia sinensis</name>
    <dbReference type="NCBI Taxonomy" id="1820382"/>
    <lineage>
        <taxon>Eukaryota</taxon>
        <taxon>Metazoa</taxon>
        <taxon>Ecdysozoa</taxon>
        <taxon>Arthropoda</taxon>
        <taxon>Crustacea</taxon>
        <taxon>Branchiopoda</taxon>
        <taxon>Diplostraca</taxon>
        <taxon>Cladocera</taxon>
        <taxon>Anomopoda</taxon>
        <taxon>Daphniidae</taxon>
        <taxon>Daphnia</taxon>
        <taxon>Daphnia similis group</taxon>
    </lineage>
</organism>
<feature type="transmembrane region" description="Helical" evidence="6">
    <location>
        <begin position="152"/>
        <end position="170"/>
    </location>
</feature>
<dbReference type="Pfam" id="PF13520">
    <property type="entry name" value="AA_permease_2"/>
    <property type="match status" value="1"/>
</dbReference>
<dbReference type="Proteomes" id="UP000820818">
    <property type="component" value="Linkage Group LG10"/>
</dbReference>
<feature type="transmembrane region" description="Helical" evidence="6">
    <location>
        <begin position="344"/>
        <end position="372"/>
    </location>
</feature>
<feature type="transmembrane region" description="Helical" evidence="6">
    <location>
        <begin position="301"/>
        <end position="323"/>
    </location>
</feature>
<dbReference type="PANTHER" id="PTHR11785">
    <property type="entry name" value="AMINO ACID TRANSPORTER"/>
    <property type="match status" value="1"/>
</dbReference>
<evidence type="ECO:0000256" key="5">
    <source>
        <dbReference type="SAM" id="MobiDB-lite"/>
    </source>
</evidence>
<feature type="transmembrane region" description="Helical" evidence="6">
    <location>
        <begin position="224"/>
        <end position="246"/>
    </location>
</feature>
<feature type="transmembrane region" description="Helical" evidence="6">
    <location>
        <begin position="114"/>
        <end position="140"/>
    </location>
</feature>
<dbReference type="InterPro" id="IPR050598">
    <property type="entry name" value="AminoAcid_Transporter"/>
</dbReference>
<keyword evidence="2 6" id="KW-0812">Transmembrane</keyword>